<sequence length="1211" mass="135075">MCQPVLLLQQSSKGLGHGERASVVLSPVVRVGTGGHFLSLHFEPARYFLSSPSEQLSDIAMEIYSDPTPDNAPQKFLPATTARTPLVDVCNLPETRFDYRATPKRHGDATHFRRSKLVETPSLSGLSSEALAKSPSSFAEPVVFSKLQNLEDLDVGAEIVLDKFGTLPDTEPVLPLDFGDAERESLNDEQFNQDLAVTAKAGNPLYCDHTYLTSRLEDEAKVRQSIHVLHVIDRCVGTDDGALSTTISAADKCIGSDLCLNTSKTTDTGVGSDVPMSSYIFTDMCVGTDPYLAEHTSSQVDVSMVTEDAVTSDCSVLATPDCLSQETMTELDAVDTGSSMTPFKLGKHGSRITAEEVRRQHPRVVANQIDSVMLSNQRLEKQAKSLERERTVLKSALKESKKAVLERDASIAELRGFLEDNQKKLSQHETALQEERMKCWNAEETLQSSVSELEKKCDDLERLHHEAELGFAEQLERVYLEAEEKSYKKQFESAQQKIRELQAAEEEYSQILNEVEKARNLQDDMKQAVAQLKAAASALARDKVQLQNENDSLKKRCVSKEVDLDVLRFINQELLLDNENMKELVSRSEQCIAELEGSVKVANTAISRLQEELSQCLADNAALTKAKEEMRRDRAIMIIKLSEQQDSETVALQALEEAEQELSKTEEALAKEKAILAAGKQMHERMKMEFEEKTLKLEMEVQHLEDLLDKSELKRNTQEQELFECQEQLYTLQERKAVFEATTLDMDSGVEALQDLQEQMEALLSTLNRKINHPRLKSQSAKVKSSTPKNQKYQRQSFVSQVLSSQLAAPCSAIKSSQKYSHDMTIDTSLPAVWQRQQSNVGFGASCVESGAAAAALISPHSRSFCGVTSNNENITVAPASSRKSVSFSEAPGSRRALFGDSDFKVKTSPQKGQDFMSGITSEMEDDGHSTTPGFARIKSIPRTSAGINRSETEESSGAESSGKSVDVSRLSTQVQVLCQLLRHITKAVQLVERESDLTIRDGQEELQVVTEQLKHENKMKQGLQLELEKKSESLDVVNSRQKDLQRRVSEMTKSLMNFHDQSLQISRLEEEKRDMKWKIADLEGQCSLLSSHLEAVVQKLDAAMAGQSEYDVASGQEVLALKKEKHELMMKLFAERDLHRNLGDKAVQKMKVLESNWKKAEDEVRRLDELVENVREGCVRSHAQSTHPLILDIVRLIDGKLPSLTTGDQE</sequence>
<gene>
    <name evidence="4" type="ORF">RRG08_007733</name>
</gene>
<comment type="caution">
    <text evidence="4">The sequence shown here is derived from an EMBL/GenBank/DDBJ whole genome shotgun (WGS) entry which is preliminary data.</text>
</comment>
<evidence type="ECO:0000256" key="1">
    <source>
        <dbReference type="ARBA" id="ARBA00023054"/>
    </source>
</evidence>
<evidence type="ECO:0000256" key="2">
    <source>
        <dbReference type="SAM" id="Coils"/>
    </source>
</evidence>
<organism evidence="4 5">
    <name type="scientific">Elysia crispata</name>
    <name type="common">lettuce slug</name>
    <dbReference type="NCBI Taxonomy" id="231223"/>
    <lineage>
        <taxon>Eukaryota</taxon>
        <taxon>Metazoa</taxon>
        <taxon>Spiralia</taxon>
        <taxon>Lophotrochozoa</taxon>
        <taxon>Mollusca</taxon>
        <taxon>Gastropoda</taxon>
        <taxon>Heterobranchia</taxon>
        <taxon>Euthyneura</taxon>
        <taxon>Panpulmonata</taxon>
        <taxon>Sacoglossa</taxon>
        <taxon>Placobranchoidea</taxon>
        <taxon>Plakobranchidae</taxon>
        <taxon>Elysia</taxon>
    </lineage>
</organism>
<keyword evidence="5" id="KW-1185">Reference proteome</keyword>
<dbReference type="EMBL" id="JAWDGP010006071">
    <property type="protein sequence ID" value="KAK3747876.1"/>
    <property type="molecule type" value="Genomic_DNA"/>
</dbReference>
<feature type="coiled-coil region" evidence="2">
    <location>
        <begin position="592"/>
        <end position="773"/>
    </location>
</feature>
<accession>A0AAE0YJ82</accession>
<proteinExistence type="predicted"/>
<dbReference type="PANTHER" id="PTHR23160">
    <property type="entry name" value="SYNAPTONEMAL COMPLEX PROTEIN-RELATED"/>
    <property type="match status" value="1"/>
</dbReference>
<dbReference type="Proteomes" id="UP001283361">
    <property type="component" value="Unassembled WGS sequence"/>
</dbReference>
<reference evidence="4" key="1">
    <citation type="journal article" date="2023" name="G3 (Bethesda)">
        <title>A reference genome for the long-term kleptoplast-retaining sea slug Elysia crispata morphotype clarki.</title>
        <authorList>
            <person name="Eastman K.E."/>
            <person name="Pendleton A.L."/>
            <person name="Shaikh M.A."/>
            <person name="Suttiyut T."/>
            <person name="Ogas R."/>
            <person name="Tomko P."/>
            <person name="Gavelis G."/>
            <person name="Widhalm J.R."/>
            <person name="Wisecaver J.H."/>
        </authorList>
    </citation>
    <scope>NUCLEOTIDE SEQUENCE</scope>
    <source>
        <strain evidence="4">ECLA1</strain>
    </source>
</reference>
<evidence type="ECO:0000313" key="4">
    <source>
        <dbReference type="EMBL" id="KAK3747876.1"/>
    </source>
</evidence>
<name>A0AAE0YJ82_9GAST</name>
<evidence type="ECO:0000313" key="5">
    <source>
        <dbReference type="Proteomes" id="UP001283361"/>
    </source>
</evidence>
<protein>
    <submittedName>
        <fullName evidence="4">Uncharacterized protein</fullName>
    </submittedName>
</protein>
<feature type="compositionally biased region" description="Low complexity" evidence="3">
    <location>
        <begin position="956"/>
        <end position="965"/>
    </location>
</feature>
<dbReference type="PANTHER" id="PTHR23160:SF19">
    <property type="entry name" value="MYOSIN HEAVY CHAIN-RELATED PROTEIN"/>
    <property type="match status" value="1"/>
</dbReference>
<evidence type="ECO:0000256" key="3">
    <source>
        <dbReference type="SAM" id="MobiDB-lite"/>
    </source>
</evidence>
<feature type="region of interest" description="Disordered" evidence="3">
    <location>
        <begin position="924"/>
        <end position="967"/>
    </location>
</feature>
<feature type="coiled-coil region" evidence="2">
    <location>
        <begin position="369"/>
        <end position="563"/>
    </location>
</feature>
<dbReference type="AlphaFoldDB" id="A0AAE0YJ82"/>
<keyword evidence="1 2" id="KW-0175">Coiled coil</keyword>